<evidence type="ECO:0000256" key="4">
    <source>
        <dbReference type="ARBA" id="ARBA00005161"/>
    </source>
</evidence>
<accession>A0A5B3G347</accession>
<evidence type="ECO:0000256" key="8">
    <source>
        <dbReference type="ARBA" id="ARBA00022630"/>
    </source>
</evidence>
<evidence type="ECO:0000256" key="10">
    <source>
        <dbReference type="ARBA" id="ARBA00022975"/>
    </source>
</evidence>
<name>A0A5B3G347_9BACT</name>
<evidence type="ECO:0000259" key="16">
    <source>
        <dbReference type="Pfam" id="PF01180"/>
    </source>
</evidence>
<dbReference type="AlphaFoldDB" id="A0A5B3G347"/>
<evidence type="ECO:0000256" key="9">
    <source>
        <dbReference type="ARBA" id="ARBA00022643"/>
    </source>
</evidence>
<dbReference type="SUPFAM" id="SSF51395">
    <property type="entry name" value="FMN-linked oxidoreductases"/>
    <property type="match status" value="1"/>
</dbReference>
<dbReference type="GO" id="GO:0005737">
    <property type="term" value="C:cytoplasm"/>
    <property type="evidence" value="ECO:0007669"/>
    <property type="project" value="InterPro"/>
</dbReference>
<dbReference type="EC" id="1.3.5.2" evidence="6 14"/>
<evidence type="ECO:0000256" key="7">
    <source>
        <dbReference type="ARBA" id="ARBA00018366"/>
    </source>
</evidence>
<sequence>MYRRVIKPVLFSLTIEQAHHAVLLLLRIIGLIPGGRWLLRKCYAVEHPALEREVFGIRFANPIGLAAGFDHNGEAFRELAALGFGFVEVGTVTPRPQAGNPRPRVFRLPKDNAIINRIGLANRGLEATIRHLRRPHDGVIVGCNIGKNTSTPAENAPADYLKLFRSLYQYADYFTVNISCDNACREGATHTREHILQILNPLFDFRRGQNQFRPIMLKISPDMSDEVIDQITDVLLETPLDGIVATNGTHSRGGLHTSRTTLEKIGSGRLSGAPLTHRAVEIVRRVHTRSGGTYPIIGVGGLMSAGDVRAMLDAGADLVQLYTGYVYNGPGMVKEVCRELIAAAEKPAAMRAAGESVQNGENPEASAPEAVGTAGKASDGESEEERRPGSGQK</sequence>
<dbReference type="NCBIfam" id="TIGR01036">
    <property type="entry name" value="pyrD_sub2"/>
    <property type="match status" value="1"/>
</dbReference>
<gene>
    <name evidence="17" type="ORF">F2Y13_11220</name>
</gene>
<dbReference type="InterPro" id="IPR050074">
    <property type="entry name" value="DHO_dehydrogenase"/>
</dbReference>
<keyword evidence="10" id="KW-0665">Pyrimidine biosynthesis</keyword>
<dbReference type="UniPathway" id="UPA00070">
    <property type="reaction ID" value="UER00946"/>
</dbReference>
<keyword evidence="11 17" id="KW-0560">Oxidoreductase</keyword>
<dbReference type="RefSeq" id="WP_149887613.1">
    <property type="nucleotide sequence ID" value="NZ_CAUDAW010000001.1"/>
</dbReference>
<dbReference type="GO" id="GO:0005886">
    <property type="term" value="C:plasma membrane"/>
    <property type="evidence" value="ECO:0007669"/>
    <property type="project" value="TreeGrafter"/>
</dbReference>
<dbReference type="PANTHER" id="PTHR48109:SF4">
    <property type="entry name" value="DIHYDROOROTATE DEHYDROGENASE (QUINONE), MITOCHONDRIAL"/>
    <property type="match status" value="1"/>
</dbReference>
<dbReference type="Proteomes" id="UP000323567">
    <property type="component" value="Unassembled WGS sequence"/>
</dbReference>
<evidence type="ECO:0000256" key="5">
    <source>
        <dbReference type="ARBA" id="ARBA00005359"/>
    </source>
</evidence>
<evidence type="ECO:0000313" key="17">
    <source>
        <dbReference type="EMBL" id="KAA2367612.1"/>
    </source>
</evidence>
<comment type="pathway">
    <text evidence="4">Pyrimidine metabolism; UMP biosynthesis via de novo pathway; orotate from (S)-dihydroorotate (quinone route): step 1/1.</text>
</comment>
<dbReference type="InterPro" id="IPR013785">
    <property type="entry name" value="Aldolase_TIM"/>
</dbReference>
<dbReference type="PROSITE" id="PS00911">
    <property type="entry name" value="DHODEHASE_1"/>
    <property type="match status" value="1"/>
</dbReference>
<comment type="cofactor">
    <cofactor evidence="1">
        <name>FMN</name>
        <dbReference type="ChEBI" id="CHEBI:58210"/>
    </cofactor>
</comment>
<organism evidence="17 18">
    <name type="scientific">Alistipes shahii</name>
    <dbReference type="NCBI Taxonomy" id="328814"/>
    <lineage>
        <taxon>Bacteria</taxon>
        <taxon>Pseudomonadati</taxon>
        <taxon>Bacteroidota</taxon>
        <taxon>Bacteroidia</taxon>
        <taxon>Bacteroidales</taxon>
        <taxon>Rikenellaceae</taxon>
        <taxon>Alistipes</taxon>
    </lineage>
</organism>
<dbReference type="GO" id="GO:0006207">
    <property type="term" value="P:'de novo' pyrimidine nucleobase biosynthetic process"/>
    <property type="evidence" value="ECO:0007669"/>
    <property type="project" value="UniProtKB-UniRule"/>
</dbReference>
<evidence type="ECO:0000256" key="3">
    <source>
        <dbReference type="ARBA" id="ARBA00004370"/>
    </source>
</evidence>
<comment type="function">
    <text evidence="2">Catalyzes the conversion of dihydroorotate to orotate with quinone as electron acceptor.</text>
</comment>
<comment type="caution">
    <text evidence="17">The sequence shown here is derived from an EMBL/GenBank/DDBJ whole genome shotgun (WGS) entry which is preliminary data.</text>
</comment>
<evidence type="ECO:0000256" key="6">
    <source>
        <dbReference type="ARBA" id="ARBA00012791"/>
    </source>
</evidence>
<keyword evidence="12" id="KW-0472">Membrane</keyword>
<comment type="similarity">
    <text evidence="5">Belongs to the dihydroorotate dehydrogenase family. Type 2 subfamily.</text>
</comment>
<reference evidence="17 18" key="1">
    <citation type="journal article" date="2019" name="Nat. Med.">
        <title>A library of human gut bacterial isolates paired with longitudinal multiomics data enables mechanistic microbiome research.</title>
        <authorList>
            <person name="Poyet M."/>
            <person name="Groussin M."/>
            <person name="Gibbons S.M."/>
            <person name="Avila-Pacheco J."/>
            <person name="Jiang X."/>
            <person name="Kearney S.M."/>
            <person name="Perrotta A.R."/>
            <person name="Berdy B."/>
            <person name="Zhao S."/>
            <person name="Lieberman T.D."/>
            <person name="Swanson P.K."/>
            <person name="Smith M."/>
            <person name="Roesemann S."/>
            <person name="Alexander J.E."/>
            <person name="Rich S.A."/>
            <person name="Livny J."/>
            <person name="Vlamakis H."/>
            <person name="Clish C."/>
            <person name="Bullock K."/>
            <person name="Deik A."/>
            <person name="Scott J."/>
            <person name="Pierce K.A."/>
            <person name="Xavier R.J."/>
            <person name="Alm E.J."/>
        </authorList>
    </citation>
    <scope>NUCLEOTIDE SEQUENCE [LARGE SCALE GENOMIC DNA]</scope>
    <source>
        <strain evidence="17 18">BIOML-A2</strain>
    </source>
</reference>
<evidence type="ECO:0000256" key="1">
    <source>
        <dbReference type="ARBA" id="ARBA00001917"/>
    </source>
</evidence>
<dbReference type="EMBL" id="VVXK01000017">
    <property type="protein sequence ID" value="KAA2367612.1"/>
    <property type="molecule type" value="Genomic_DNA"/>
</dbReference>
<evidence type="ECO:0000256" key="2">
    <source>
        <dbReference type="ARBA" id="ARBA00003125"/>
    </source>
</evidence>
<keyword evidence="8" id="KW-0285">Flavoprotein</keyword>
<evidence type="ECO:0000256" key="13">
    <source>
        <dbReference type="ARBA" id="ARBA00048639"/>
    </source>
</evidence>
<dbReference type="Gene3D" id="3.20.20.70">
    <property type="entry name" value="Aldolase class I"/>
    <property type="match status" value="1"/>
</dbReference>
<dbReference type="CDD" id="cd04738">
    <property type="entry name" value="DHOD_2_like"/>
    <property type="match status" value="1"/>
</dbReference>
<dbReference type="InterPro" id="IPR005719">
    <property type="entry name" value="Dihydroorotate_DH_2"/>
</dbReference>
<dbReference type="NCBIfam" id="NF003652">
    <property type="entry name" value="PRK05286.2-5"/>
    <property type="match status" value="1"/>
</dbReference>
<dbReference type="InterPro" id="IPR001295">
    <property type="entry name" value="Dihydroorotate_DH_CS"/>
</dbReference>
<feature type="domain" description="Dihydroorotate dehydrogenase catalytic" evidence="16">
    <location>
        <begin position="50"/>
        <end position="341"/>
    </location>
</feature>
<comment type="subcellular location">
    <subcellularLocation>
        <location evidence="3">Membrane</location>
    </subcellularLocation>
</comment>
<dbReference type="GO" id="GO:0106430">
    <property type="term" value="F:dihydroorotate dehydrogenase (quinone) activity"/>
    <property type="evidence" value="ECO:0007669"/>
    <property type="project" value="UniProtKB-EC"/>
</dbReference>
<proteinExistence type="inferred from homology"/>
<protein>
    <recommendedName>
        <fullName evidence="7 14">Dihydroorotate dehydrogenase (quinone)</fullName>
        <ecNumber evidence="6 14">1.3.5.2</ecNumber>
    </recommendedName>
</protein>
<evidence type="ECO:0000313" key="18">
    <source>
        <dbReference type="Proteomes" id="UP000323567"/>
    </source>
</evidence>
<comment type="catalytic activity">
    <reaction evidence="13">
        <text>(S)-dihydroorotate + a quinone = orotate + a quinol</text>
        <dbReference type="Rhea" id="RHEA:30187"/>
        <dbReference type="ChEBI" id="CHEBI:24646"/>
        <dbReference type="ChEBI" id="CHEBI:30839"/>
        <dbReference type="ChEBI" id="CHEBI:30864"/>
        <dbReference type="ChEBI" id="CHEBI:132124"/>
        <dbReference type="EC" id="1.3.5.2"/>
    </reaction>
</comment>
<dbReference type="Pfam" id="PF01180">
    <property type="entry name" value="DHO_dh"/>
    <property type="match status" value="1"/>
</dbReference>
<dbReference type="PANTHER" id="PTHR48109">
    <property type="entry name" value="DIHYDROOROTATE DEHYDROGENASE (QUINONE), MITOCHONDRIAL-RELATED"/>
    <property type="match status" value="1"/>
</dbReference>
<evidence type="ECO:0000256" key="12">
    <source>
        <dbReference type="ARBA" id="ARBA00023136"/>
    </source>
</evidence>
<feature type="region of interest" description="Disordered" evidence="15">
    <location>
        <begin position="349"/>
        <end position="393"/>
    </location>
</feature>
<feature type="compositionally biased region" description="Basic and acidic residues" evidence="15">
    <location>
        <begin position="384"/>
        <end position="393"/>
    </location>
</feature>
<evidence type="ECO:0000256" key="15">
    <source>
        <dbReference type="SAM" id="MobiDB-lite"/>
    </source>
</evidence>
<evidence type="ECO:0000256" key="11">
    <source>
        <dbReference type="ARBA" id="ARBA00023002"/>
    </source>
</evidence>
<dbReference type="GO" id="GO:0044205">
    <property type="term" value="P:'de novo' UMP biosynthetic process"/>
    <property type="evidence" value="ECO:0007669"/>
    <property type="project" value="UniProtKB-UniPathway"/>
</dbReference>
<dbReference type="InterPro" id="IPR005720">
    <property type="entry name" value="Dihydroorotate_DH_cat"/>
</dbReference>
<keyword evidence="9" id="KW-0288">FMN</keyword>
<evidence type="ECO:0000256" key="14">
    <source>
        <dbReference type="NCBIfam" id="TIGR01036"/>
    </source>
</evidence>